<gene>
    <name evidence="1" type="ORF">H4R20_000280</name>
</gene>
<dbReference type="AlphaFoldDB" id="A0A9W8HZI7"/>
<name>A0A9W8HZI7_9FUNG</name>
<dbReference type="OrthoDB" id="5596628at2759"/>
<dbReference type="EMBL" id="JANBUO010000007">
    <property type="protein sequence ID" value="KAJ2809216.1"/>
    <property type="molecule type" value="Genomic_DNA"/>
</dbReference>
<comment type="caution">
    <text evidence="1">The sequence shown here is derived from an EMBL/GenBank/DDBJ whole genome shotgun (WGS) entry which is preliminary data.</text>
</comment>
<protein>
    <submittedName>
        <fullName evidence="1">Uncharacterized protein</fullName>
    </submittedName>
</protein>
<reference evidence="1" key="1">
    <citation type="submission" date="2022-07" db="EMBL/GenBank/DDBJ databases">
        <title>Phylogenomic reconstructions and comparative analyses of Kickxellomycotina fungi.</title>
        <authorList>
            <person name="Reynolds N.K."/>
            <person name="Stajich J.E."/>
            <person name="Barry K."/>
            <person name="Grigoriev I.V."/>
            <person name="Crous P."/>
            <person name="Smith M.E."/>
        </authorList>
    </citation>
    <scope>NUCLEOTIDE SEQUENCE</scope>
    <source>
        <strain evidence="1">NRRL 1565</strain>
    </source>
</reference>
<evidence type="ECO:0000313" key="1">
    <source>
        <dbReference type="EMBL" id="KAJ2809216.1"/>
    </source>
</evidence>
<keyword evidence="2" id="KW-1185">Reference proteome</keyword>
<evidence type="ECO:0000313" key="2">
    <source>
        <dbReference type="Proteomes" id="UP001140094"/>
    </source>
</evidence>
<dbReference type="Proteomes" id="UP001140094">
    <property type="component" value="Unassembled WGS sequence"/>
</dbReference>
<proteinExistence type="predicted"/>
<sequence>MRVRMGLPAGFFKYERNANFHKWDQMYPAVSRDDVESRLRMQSLEPKLRELLMDELMTGTGALHPYPSGIPPPAAIRPIRPPMHAGAKLVFTIQHLISQAAREVQAKFSEEWMRYGVDEPSSAHCQMPMFTLPKPNTTARQVLFDDSTNNYWIL</sequence>
<accession>A0A9W8HZI7</accession>
<organism evidence="1 2">
    <name type="scientific">Coemansia guatemalensis</name>
    <dbReference type="NCBI Taxonomy" id="2761395"/>
    <lineage>
        <taxon>Eukaryota</taxon>
        <taxon>Fungi</taxon>
        <taxon>Fungi incertae sedis</taxon>
        <taxon>Zoopagomycota</taxon>
        <taxon>Kickxellomycotina</taxon>
        <taxon>Kickxellomycetes</taxon>
        <taxon>Kickxellales</taxon>
        <taxon>Kickxellaceae</taxon>
        <taxon>Coemansia</taxon>
    </lineage>
</organism>